<accession>A0A6A5VJQ5</accession>
<dbReference type="Proteomes" id="UP000800036">
    <property type="component" value="Unassembled WGS sequence"/>
</dbReference>
<dbReference type="AlphaFoldDB" id="A0A6A5VJQ5"/>
<organism evidence="2 3">
    <name type="scientific">Bimuria novae-zelandiae CBS 107.79</name>
    <dbReference type="NCBI Taxonomy" id="1447943"/>
    <lineage>
        <taxon>Eukaryota</taxon>
        <taxon>Fungi</taxon>
        <taxon>Dikarya</taxon>
        <taxon>Ascomycota</taxon>
        <taxon>Pezizomycotina</taxon>
        <taxon>Dothideomycetes</taxon>
        <taxon>Pleosporomycetidae</taxon>
        <taxon>Pleosporales</taxon>
        <taxon>Massarineae</taxon>
        <taxon>Didymosphaeriaceae</taxon>
        <taxon>Bimuria</taxon>
    </lineage>
</organism>
<proteinExistence type="predicted"/>
<evidence type="ECO:0000256" key="1">
    <source>
        <dbReference type="SAM" id="SignalP"/>
    </source>
</evidence>
<name>A0A6A5VJQ5_9PLEO</name>
<protein>
    <submittedName>
        <fullName evidence="2">Uncharacterized protein</fullName>
    </submittedName>
</protein>
<dbReference type="EMBL" id="ML976664">
    <property type="protein sequence ID" value="KAF1977235.1"/>
    <property type="molecule type" value="Genomic_DNA"/>
</dbReference>
<evidence type="ECO:0000313" key="3">
    <source>
        <dbReference type="Proteomes" id="UP000800036"/>
    </source>
</evidence>
<sequence length="121" mass="13331">MHFLSILAVPVMVVLSVAASQGKISLASDDMMPRPPAARGWCPKEPHCVLITYDSMKQVELDNTSCTNLKDDHVNGVLVASCTCYLFSNFDCTDNFDKLSQCPGLKSNFKKTVRSIRCEGQ</sequence>
<keyword evidence="1" id="KW-0732">Signal</keyword>
<feature type="chain" id="PRO_5025404220" evidence="1">
    <location>
        <begin position="20"/>
        <end position="121"/>
    </location>
</feature>
<gene>
    <name evidence="2" type="ORF">BU23DRAFT_565360</name>
</gene>
<evidence type="ECO:0000313" key="2">
    <source>
        <dbReference type="EMBL" id="KAF1977235.1"/>
    </source>
</evidence>
<feature type="signal peptide" evidence="1">
    <location>
        <begin position="1"/>
        <end position="19"/>
    </location>
</feature>
<keyword evidence="3" id="KW-1185">Reference proteome</keyword>
<reference evidence="2" key="1">
    <citation type="journal article" date="2020" name="Stud. Mycol.">
        <title>101 Dothideomycetes genomes: a test case for predicting lifestyles and emergence of pathogens.</title>
        <authorList>
            <person name="Haridas S."/>
            <person name="Albert R."/>
            <person name="Binder M."/>
            <person name="Bloem J."/>
            <person name="Labutti K."/>
            <person name="Salamov A."/>
            <person name="Andreopoulos B."/>
            <person name="Baker S."/>
            <person name="Barry K."/>
            <person name="Bills G."/>
            <person name="Bluhm B."/>
            <person name="Cannon C."/>
            <person name="Castanera R."/>
            <person name="Culley D."/>
            <person name="Daum C."/>
            <person name="Ezra D."/>
            <person name="Gonzalez J."/>
            <person name="Henrissat B."/>
            <person name="Kuo A."/>
            <person name="Liang C."/>
            <person name="Lipzen A."/>
            <person name="Lutzoni F."/>
            <person name="Magnuson J."/>
            <person name="Mondo S."/>
            <person name="Nolan M."/>
            <person name="Ohm R."/>
            <person name="Pangilinan J."/>
            <person name="Park H.-J."/>
            <person name="Ramirez L."/>
            <person name="Alfaro M."/>
            <person name="Sun H."/>
            <person name="Tritt A."/>
            <person name="Yoshinaga Y."/>
            <person name="Zwiers L.-H."/>
            <person name="Turgeon B."/>
            <person name="Goodwin S."/>
            <person name="Spatafora J."/>
            <person name="Crous P."/>
            <person name="Grigoriev I."/>
        </authorList>
    </citation>
    <scope>NUCLEOTIDE SEQUENCE</scope>
    <source>
        <strain evidence="2">CBS 107.79</strain>
    </source>
</reference>